<dbReference type="EMBL" id="JAJTWU010000003">
    <property type="protein sequence ID" value="MCE4554742.1"/>
    <property type="molecule type" value="Genomic_DNA"/>
</dbReference>
<reference evidence="1 2" key="1">
    <citation type="submission" date="2021-12" db="EMBL/GenBank/DDBJ databases">
        <title>Genome seq of P8.</title>
        <authorList>
            <person name="Seo T."/>
        </authorList>
    </citation>
    <scope>NUCLEOTIDE SEQUENCE [LARGE SCALE GENOMIC DNA]</scope>
    <source>
        <strain evidence="1 2">P8</strain>
    </source>
</reference>
<proteinExistence type="predicted"/>
<evidence type="ECO:0000313" key="1">
    <source>
        <dbReference type="EMBL" id="MCE4554742.1"/>
    </source>
</evidence>
<comment type="caution">
    <text evidence="1">The sequence shown here is derived from an EMBL/GenBank/DDBJ whole genome shotgun (WGS) entry which is preliminary data.</text>
</comment>
<dbReference type="RefSeq" id="WP_233371752.1">
    <property type="nucleotide sequence ID" value="NZ_JAJTWU010000003.1"/>
</dbReference>
<gene>
    <name evidence="1" type="ORF">LXT13_09870</name>
</gene>
<organism evidence="1 2">
    <name type="scientific">Pelomonas cellulosilytica</name>
    <dbReference type="NCBI Taxonomy" id="2906762"/>
    <lineage>
        <taxon>Bacteria</taxon>
        <taxon>Pseudomonadati</taxon>
        <taxon>Pseudomonadota</taxon>
        <taxon>Betaproteobacteria</taxon>
        <taxon>Burkholderiales</taxon>
        <taxon>Sphaerotilaceae</taxon>
        <taxon>Roseateles</taxon>
    </lineage>
</organism>
<name>A0ABS8XV25_9BURK</name>
<evidence type="ECO:0000313" key="2">
    <source>
        <dbReference type="Proteomes" id="UP001200741"/>
    </source>
</evidence>
<protein>
    <submittedName>
        <fullName evidence="1">Uncharacterized protein</fullName>
    </submittedName>
</protein>
<keyword evidence="2" id="KW-1185">Reference proteome</keyword>
<sequence>MPVVLVDFNETSRQAFKRGVAKGMAAPLMLFASNQAHVDTQHAVKIPQVSPVRVPGALTALTDMERLGMDFNAALGKHEEEIGESTTRGAKAG</sequence>
<dbReference type="Proteomes" id="UP001200741">
    <property type="component" value="Unassembled WGS sequence"/>
</dbReference>
<accession>A0ABS8XV25</accession>